<comment type="caution">
    <text evidence="4">The sequence shown here is derived from an EMBL/GenBank/DDBJ whole genome shotgun (WGS) entry which is preliminary data.</text>
</comment>
<reference evidence="4" key="2">
    <citation type="submission" date="2021-04" db="EMBL/GenBank/DDBJ databases">
        <authorList>
            <person name="Gilroy R."/>
        </authorList>
    </citation>
    <scope>NUCLEOTIDE SEQUENCE</scope>
    <source>
        <strain evidence="4">CHK180-15479</strain>
    </source>
</reference>
<dbReference type="GO" id="GO:0008721">
    <property type="term" value="F:D-serine ammonia-lyase activity"/>
    <property type="evidence" value="ECO:0007669"/>
    <property type="project" value="TreeGrafter"/>
</dbReference>
<evidence type="ECO:0000256" key="2">
    <source>
        <dbReference type="ARBA" id="ARBA00023239"/>
    </source>
</evidence>
<evidence type="ECO:0000313" key="4">
    <source>
        <dbReference type="EMBL" id="HJC05221.1"/>
    </source>
</evidence>
<dbReference type="InterPro" id="IPR001608">
    <property type="entry name" value="Ala_racemase_N"/>
</dbReference>
<name>A0A9D2MZA2_9FIRM</name>
<dbReference type="Proteomes" id="UP000823910">
    <property type="component" value="Unassembled WGS sequence"/>
</dbReference>
<organism evidence="4 5">
    <name type="scientific">Candidatus Enterocloster excrementipullorum</name>
    <dbReference type="NCBI Taxonomy" id="2838559"/>
    <lineage>
        <taxon>Bacteria</taxon>
        <taxon>Bacillati</taxon>
        <taxon>Bacillota</taxon>
        <taxon>Clostridia</taxon>
        <taxon>Lachnospirales</taxon>
        <taxon>Lachnospiraceae</taxon>
        <taxon>Enterocloster</taxon>
    </lineage>
</organism>
<dbReference type="Pfam" id="PF14031">
    <property type="entry name" value="D-ser_dehydrat"/>
    <property type="match status" value="1"/>
</dbReference>
<protein>
    <submittedName>
        <fullName evidence="4">D-TA family PLP-dependent enzyme</fullName>
    </submittedName>
</protein>
<dbReference type="SUPFAM" id="SSF51419">
    <property type="entry name" value="PLP-binding barrel"/>
    <property type="match status" value="1"/>
</dbReference>
<dbReference type="InterPro" id="IPR051466">
    <property type="entry name" value="D-amino_acid_metab_enzyme"/>
</dbReference>
<dbReference type="GO" id="GO:0036088">
    <property type="term" value="P:D-serine catabolic process"/>
    <property type="evidence" value="ECO:0007669"/>
    <property type="project" value="TreeGrafter"/>
</dbReference>
<proteinExistence type="inferred from homology"/>
<dbReference type="EMBL" id="DWWT01000015">
    <property type="protein sequence ID" value="HJC05221.1"/>
    <property type="molecule type" value="Genomic_DNA"/>
</dbReference>
<feature type="domain" description="D-serine dehydratase-like" evidence="3">
    <location>
        <begin position="258"/>
        <end position="348"/>
    </location>
</feature>
<dbReference type="PANTHER" id="PTHR28004:SF2">
    <property type="entry name" value="D-SERINE DEHYDRATASE"/>
    <property type="match status" value="1"/>
</dbReference>
<dbReference type="InterPro" id="IPR042208">
    <property type="entry name" value="D-ser_dehydrat-like_sf"/>
</dbReference>
<dbReference type="InterPro" id="IPR029066">
    <property type="entry name" value="PLP-binding_barrel"/>
</dbReference>
<dbReference type="Pfam" id="PF01168">
    <property type="entry name" value="Ala_racemase_N"/>
    <property type="match status" value="1"/>
</dbReference>
<keyword evidence="2" id="KW-0456">Lyase</keyword>
<dbReference type="PANTHER" id="PTHR28004">
    <property type="entry name" value="ZGC:162816-RELATED"/>
    <property type="match status" value="1"/>
</dbReference>
<reference evidence="4" key="1">
    <citation type="journal article" date="2021" name="PeerJ">
        <title>Extensive microbial diversity within the chicken gut microbiome revealed by metagenomics and culture.</title>
        <authorList>
            <person name="Gilroy R."/>
            <person name="Ravi A."/>
            <person name="Getino M."/>
            <person name="Pursley I."/>
            <person name="Horton D.L."/>
            <person name="Alikhan N.F."/>
            <person name="Baker D."/>
            <person name="Gharbi K."/>
            <person name="Hall N."/>
            <person name="Watson M."/>
            <person name="Adriaenssens E.M."/>
            <person name="Foster-Nyarko E."/>
            <person name="Jarju S."/>
            <person name="Secka A."/>
            <person name="Antonio M."/>
            <person name="Oren A."/>
            <person name="Chaudhuri R.R."/>
            <person name="La Ragione R."/>
            <person name="Hildebrand F."/>
            <person name="Pallen M.J."/>
        </authorList>
    </citation>
    <scope>NUCLEOTIDE SEQUENCE</scope>
    <source>
        <strain evidence="4">CHK180-15479</strain>
    </source>
</reference>
<dbReference type="SMART" id="SM01119">
    <property type="entry name" value="D-ser_dehydrat"/>
    <property type="match status" value="1"/>
</dbReference>
<dbReference type="InterPro" id="IPR026956">
    <property type="entry name" value="D-ser_dehydrat-like_dom"/>
</dbReference>
<accession>A0A9D2MZA2</accession>
<dbReference type="Gene3D" id="3.20.20.10">
    <property type="entry name" value="Alanine racemase"/>
    <property type="match status" value="1"/>
</dbReference>
<gene>
    <name evidence="4" type="ORF">H9704_03575</name>
</gene>
<comment type="similarity">
    <text evidence="1">Belongs to the DSD1 family.</text>
</comment>
<sequence>MNPYELKKTEEIISPSLIYYVDIIRKNIEKAIEKAGSPERLWPHVKSHKSLDLVKLQMEYGITKFKTATVAEAEMVAEAGAEQIILAYPLVGPNIGRYIKLAKAYPNSHFYAIGDDAGQLSGLSEACEREQIRMDVLVDVNMGMNRTGVSIEKLEALCRFAAELPGIRLAGLHCYDGNHNNKDFSIRNQEVKETDEQVEKIMERLQADGIGCPIVVAGGTPSFPCHLQDTDWYVSPGTAIITDAGYYLNLPDLDFVPGAAILTRVISHPAPGIFTTDLGYKGIASDPAAQRGYIVGLEDAVPVVHSEEHWAFRLEDEAKIPPIGACLYVVPTHICPTTALYPEILVAEDGTVTEKWEVTARNRKINY</sequence>
<evidence type="ECO:0000259" key="3">
    <source>
        <dbReference type="SMART" id="SM01119"/>
    </source>
</evidence>
<dbReference type="AlphaFoldDB" id="A0A9D2MZA2"/>
<evidence type="ECO:0000313" key="5">
    <source>
        <dbReference type="Proteomes" id="UP000823910"/>
    </source>
</evidence>
<evidence type="ECO:0000256" key="1">
    <source>
        <dbReference type="ARBA" id="ARBA00005323"/>
    </source>
</evidence>
<dbReference type="Gene3D" id="2.40.37.20">
    <property type="entry name" value="D-serine dehydratase-like domain"/>
    <property type="match status" value="1"/>
</dbReference>
<dbReference type="CDD" id="cd06821">
    <property type="entry name" value="PLPDE_III_D-TA"/>
    <property type="match status" value="1"/>
</dbReference>